<evidence type="ECO:0000256" key="2">
    <source>
        <dbReference type="PROSITE-ProRule" id="PRU00117"/>
    </source>
</evidence>
<dbReference type="AlphaFoldDB" id="A0AAV7GVN0"/>
<keyword evidence="2" id="KW-0694">RNA-binding</keyword>
<organism evidence="5 6">
    <name type="scientific">Dendrobium chrysotoxum</name>
    <name type="common">Orchid</name>
    <dbReference type="NCBI Taxonomy" id="161865"/>
    <lineage>
        <taxon>Eukaryota</taxon>
        <taxon>Viridiplantae</taxon>
        <taxon>Streptophyta</taxon>
        <taxon>Embryophyta</taxon>
        <taxon>Tracheophyta</taxon>
        <taxon>Spermatophyta</taxon>
        <taxon>Magnoliopsida</taxon>
        <taxon>Liliopsida</taxon>
        <taxon>Asparagales</taxon>
        <taxon>Orchidaceae</taxon>
        <taxon>Epidendroideae</taxon>
        <taxon>Malaxideae</taxon>
        <taxon>Dendrobiinae</taxon>
        <taxon>Dendrobium</taxon>
    </lineage>
</organism>
<reference evidence="5 6" key="1">
    <citation type="journal article" date="2021" name="Hortic Res">
        <title>Chromosome-scale assembly of the Dendrobium chrysotoxum genome enhances the understanding of orchid evolution.</title>
        <authorList>
            <person name="Zhang Y."/>
            <person name="Zhang G.Q."/>
            <person name="Zhang D."/>
            <person name="Liu X.D."/>
            <person name="Xu X.Y."/>
            <person name="Sun W.H."/>
            <person name="Yu X."/>
            <person name="Zhu X."/>
            <person name="Wang Z.W."/>
            <person name="Zhao X."/>
            <person name="Zhong W.Y."/>
            <person name="Chen H."/>
            <person name="Yin W.L."/>
            <person name="Huang T."/>
            <person name="Niu S.C."/>
            <person name="Liu Z.J."/>
        </authorList>
    </citation>
    <scope>NUCLEOTIDE SEQUENCE [LARGE SCALE GENOMIC DNA]</scope>
    <source>
        <strain evidence="5">Lindl</strain>
    </source>
</reference>
<evidence type="ECO:0000256" key="1">
    <source>
        <dbReference type="ARBA" id="ARBA00022737"/>
    </source>
</evidence>
<evidence type="ECO:0000313" key="6">
    <source>
        <dbReference type="Proteomes" id="UP000775213"/>
    </source>
</evidence>
<feature type="compositionally biased region" description="Polar residues" evidence="3">
    <location>
        <begin position="189"/>
        <end position="206"/>
    </location>
</feature>
<accession>A0AAV7GVN0</accession>
<evidence type="ECO:0000259" key="4">
    <source>
        <dbReference type="SMART" id="SM00322"/>
    </source>
</evidence>
<gene>
    <name evidence="5" type="ORF">IEQ34_010749</name>
</gene>
<feature type="region of interest" description="Disordered" evidence="3">
    <location>
        <begin position="187"/>
        <end position="206"/>
    </location>
</feature>
<dbReference type="Pfam" id="PF00013">
    <property type="entry name" value="KH_1"/>
    <property type="match status" value="2"/>
</dbReference>
<feature type="compositionally biased region" description="Polar residues" evidence="3">
    <location>
        <begin position="715"/>
        <end position="729"/>
    </location>
</feature>
<dbReference type="SUPFAM" id="SSF54791">
    <property type="entry name" value="Eukaryotic type KH-domain (KH-domain type I)"/>
    <property type="match status" value="2"/>
</dbReference>
<evidence type="ECO:0000256" key="3">
    <source>
        <dbReference type="SAM" id="MobiDB-lite"/>
    </source>
</evidence>
<dbReference type="PANTHER" id="PTHR10288">
    <property type="entry name" value="KH DOMAIN CONTAINING RNA BINDING PROTEIN"/>
    <property type="match status" value="1"/>
</dbReference>
<dbReference type="InterPro" id="IPR004087">
    <property type="entry name" value="KH_dom"/>
</dbReference>
<feature type="region of interest" description="Disordered" evidence="3">
    <location>
        <begin position="705"/>
        <end position="776"/>
    </location>
</feature>
<feature type="compositionally biased region" description="Polar residues" evidence="3">
    <location>
        <begin position="506"/>
        <end position="518"/>
    </location>
</feature>
<dbReference type="CDD" id="cd00105">
    <property type="entry name" value="KH-I"/>
    <property type="match status" value="2"/>
</dbReference>
<comment type="caution">
    <text evidence="5">The sequence shown here is derived from an EMBL/GenBank/DDBJ whole genome shotgun (WGS) entry which is preliminary data.</text>
</comment>
<dbReference type="GO" id="GO:0003723">
    <property type="term" value="F:RNA binding"/>
    <property type="evidence" value="ECO:0007669"/>
    <property type="project" value="UniProtKB-UniRule"/>
</dbReference>
<feature type="compositionally biased region" description="Low complexity" evidence="3">
    <location>
        <begin position="459"/>
        <end position="473"/>
    </location>
</feature>
<sequence length="776" mass="82156">MAEAEVAVGAESMVCETKEASTLEETEPKAPERLEEGTQAVSVEESAPDSSDQKRKLADLEPFENDEAPAKKQQIDVPDTISENPAAAEDEVMVTSEVVKQEIEGDETVASGHPETEKPIPGEDDAASDGTLVSSAVDENVGEEQPGHVRQLDDAGLEQVKLEAEPVGNGQISSTENIQHAFVDDLQKPSPSASHQGSFPHSGHQTSFDLSISRKIEVPNNKVGVLIGKSGETIRHLQINSGAKIQITRDGDNDPHSSLRHVELTGTMENINKAEQLIKDVIAEANAGGSPSLVARGFSTPQSGGEQIEMQIPSDKVGMIIGKGGETIKNLQTKTGARIQLLPQNLPNGDTSKERTVRITGYIKQVESARELIKDVMTQKGPARSSPRSNTYNNQHAFRPPRGPVPAAQWGPRGANPTHQTTGYNHQQRGMYPPQTTQYPQSHGSYSQQQPPPRGGWEQQRPAATAMQTTAPPSGGYGYYNHQGGGPVTNTQPSNPLPGPIPSSTPAPINYNYGQSQAPDGYGHQAPYSQPPPTQQNYGHGYTEPNMYAQQQPMGSQPGMYGQPSATPSSYGPPRGPQPGDSMYQGPPPGQYPSNSSMQQPYPYGSSAPAQQAPPYGQAYSGHADGGYSQQPSASYPQHGGQSAAGYGQVGQAAPVSYSQPVPQSGGYSQYPSSQPGYADQTAQATVNYGYQGGAPDAGYAGNVPSSGYAVPQPAGNQTVYSQPQTNPSGYYDQSMIPQSSHGAVPTAPAGYGNTVSPQAGYAGQYDATPMYGSHQ</sequence>
<dbReference type="SMART" id="SM00322">
    <property type="entry name" value="KH"/>
    <property type="match status" value="2"/>
</dbReference>
<dbReference type="InterPro" id="IPR036612">
    <property type="entry name" value="KH_dom_type_1_sf"/>
</dbReference>
<feature type="region of interest" description="Disordered" evidence="3">
    <location>
        <begin position="1"/>
        <end position="149"/>
    </location>
</feature>
<dbReference type="InterPro" id="IPR004088">
    <property type="entry name" value="KH_dom_type_1"/>
</dbReference>
<dbReference type="Gene3D" id="3.30.1370.10">
    <property type="entry name" value="K Homology domain, type 1"/>
    <property type="match status" value="2"/>
</dbReference>
<dbReference type="PROSITE" id="PS50084">
    <property type="entry name" value="KH_TYPE_1"/>
    <property type="match status" value="2"/>
</dbReference>
<feature type="compositionally biased region" description="Low complexity" evidence="3">
    <location>
        <begin position="603"/>
        <end position="621"/>
    </location>
</feature>
<proteinExistence type="predicted"/>
<keyword evidence="1" id="KW-0677">Repeat</keyword>
<feature type="domain" description="K Homology" evidence="4">
    <location>
        <begin position="210"/>
        <end position="283"/>
    </location>
</feature>
<feature type="compositionally biased region" description="Basic and acidic residues" evidence="3">
    <location>
        <begin position="16"/>
        <end position="36"/>
    </location>
</feature>
<feature type="compositionally biased region" description="Polar residues" evidence="3">
    <location>
        <begin position="417"/>
        <end position="449"/>
    </location>
</feature>
<evidence type="ECO:0000313" key="5">
    <source>
        <dbReference type="EMBL" id="KAH0460086.1"/>
    </source>
</evidence>
<feature type="compositionally biased region" description="Pro residues" evidence="3">
    <location>
        <begin position="495"/>
        <end position="505"/>
    </location>
</feature>
<protein>
    <recommendedName>
        <fullName evidence="4">K Homology domain-containing protein</fullName>
    </recommendedName>
</protein>
<feature type="compositionally biased region" description="Low complexity" evidence="3">
    <location>
        <begin position="663"/>
        <end position="678"/>
    </location>
</feature>
<feature type="compositionally biased region" description="Polar residues" evidence="3">
    <location>
        <begin position="386"/>
        <end position="396"/>
    </location>
</feature>
<keyword evidence="6" id="KW-1185">Reference proteome</keyword>
<name>A0AAV7GVN0_DENCH</name>
<dbReference type="EMBL" id="JAGFBR010000010">
    <property type="protein sequence ID" value="KAH0460086.1"/>
    <property type="molecule type" value="Genomic_DNA"/>
</dbReference>
<feature type="domain" description="K Homology" evidence="4">
    <location>
        <begin position="304"/>
        <end position="378"/>
    </location>
</feature>
<feature type="region of interest" description="Disordered" evidence="3">
    <location>
        <begin position="377"/>
        <end position="679"/>
    </location>
</feature>
<feature type="compositionally biased region" description="Gly residues" evidence="3">
    <location>
        <begin position="475"/>
        <end position="487"/>
    </location>
</feature>
<dbReference type="Proteomes" id="UP000775213">
    <property type="component" value="Unassembled WGS sequence"/>
</dbReference>